<evidence type="ECO:0000313" key="2">
    <source>
        <dbReference type="EMBL" id="GHO59934.1"/>
    </source>
</evidence>
<sequence length="145" mass="16268">MYFASGKSVTNRSIPASTVIPVLAYEDVLQAAEWLCKTFGFKERLLIGHHRVQLTVGDAAVIVNEGKPEAPSRAESHSVLIRVEDVDRHYEFTRERGAHILRPPTTYPYGERQYTVEDPGGHRWTFSQSVADADPEEWGGTWPSA</sequence>
<organism evidence="2 3">
    <name type="scientific">Ktedonobacter robiniae</name>
    <dbReference type="NCBI Taxonomy" id="2778365"/>
    <lineage>
        <taxon>Bacteria</taxon>
        <taxon>Bacillati</taxon>
        <taxon>Chloroflexota</taxon>
        <taxon>Ktedonobacteria</taxon>
        <taxon>Ktedonobacterales</taxon>
        <taxon>Ktedonobacteraceae</taxon>
        <taxon>Ktedonobacter</taxon>
    </lineage>
</organism>
<gene>
    <name evidence="2" type="ORF">KSB_84090</name>
</gene>
<dbReference type="PANTHER" id="PTHR34109">
    <property type="entry name" value="BNAUNNG04460D PROTEIN-RELATED"/>
    <property type="match status" value="1"/>
</dbReference>
<accession>A0ABQ3V4X0</accession>
<dbReference type="Pfam" id="PF00903">
    <property type="entry name" value="Glyoxalase"/>
    <property type="match status" value="1"/>
</dbReference>
<comment type="caution">
    <text evidence="2">The sequence shown here is derived from an EMBL/GenBank/DDBJ whole genome shotgun (WGS) entry which is preliminary data.</text>
</comment>
<dbReference type="InterPro" id="IPR029068">
    <property type="entry name" value="Glyas_Bleomycin-R_OHBP_Dase"/>
</dbReference>
<dbReference type="PROSITE" id="PS51819">
    <property type="entry name" value="VOC"/>
    <property type="match status" value="1"/>
</dbReference>
<keyword evidence="3" id="KW-1185">Reference proteome</keyword>
<dbReference type="InterPro" id="IPR037523">
    <property type="entry name" value="VOC_core"/>
</dbReference>
<dbReference type="InterPro" id="IPR004360">
    <property type="entry name" value="Glyas_Fos-R_dOase_dom"/>
</dbReference>
<name>A0ABQ3V4X0_9CHLR</name>
<protein>
    <submittedName>
        <fullName evidence="2">Glyoxalase</fullName>
    </submittedName>
</protein>
<feature type="domain" description="VOC" evidence="1">
    <location>
        <begin position="17"/>
        <end position="129"/>
    </location>
</feature>
<evidence type="ECO:0000313" key="3">
    <source>
        <dbReference type="Proteomes" id="UP000654345"/>
    </source>
</evidence>
<reference evidence="2 3" key="1">
    <citation type="journal article" date="2021" name="Int. J. Syst. Evol. Microbiol.">
        <title>Reticulibacter mediterranei gen. nov., sp. nov., within the new family Reticulibacteraceae fam. nov., and Ktedonospora formicarum gen. nov., sp. nov., Ktedonobacter robiniae sp. nov., Dictyobacter formicarum sp. nov. and Dictyobacter arantiisoli sp. nov., belonging to the class Ktedonobacteria.</title>
        <authorList>
            <person name="Yabe S."/>
            <person name="Zheng Y."/>
            <person name="Wang C.M."/>
            <person name="Sakai Y."/>
            <person name="Abe K."/>
            <person name="Yokota A."/>
            <person name="Donadio S."/>
            <person name="Cavaletti L."/>
            <person name="Monciardini P."/>
        </authorList>
    </citation>
    <scope>NUCLEOTIDE SEQUENCE [LARGE SCALE GENOMIC DNA]</scope>
    <source>
        <strain evidence="2 3">SOSP1-30</strain>
    </source>
</reference>
<dbReference type="Gene3D" id="3.30.720.120">
    <property type="match status" value="1"/>
</dbReference>
<dbReference type="RefSeq" id="WP_201376069.1">
    <property type="nucleotide sequence ID" value="NZ_BNJG01000003.1"/>
</dbReference>
<proteinExistence type="predicted"/>
<dbReference type="SUPFAM" id="SSF54593">
    <property type="entry name" value="Glyoxalase/Bleomycin resistance protein/Dihydroxybiphenyl dioxygenase"/>
    <property type="match status" value="1"/>
</dbReference>
<dbReference type="EMBL" id="BNJG01000003">
    <property type="protein sequence ID" value="GHO59934.1"/>
    <property type="molecule type" value="Genomic_DNA"/>
</dbReference>
<dbReference type="Proteomes" id="UP000654345">
    <property type="component" value="Unassembled WGS sequence"/>
</dbReference>
<dbReference type="Gene3D" id="3.30.720.110">
    <property type="match status" value="1"/>
</dbReference>
<evidence type="ECO:0000259" key="1">
    <source>
        <dbReference type="PROSITE" id="PS51819"/>
    </source>
</evidence>